<feature type="non-terminal residue" evidence="1">
    <location>
        <position position="134"/>
    </location>
</feature>
<dbReference type="EMBL" id="UINC01041419">
    <property type="protein sequence ID" value="SVB42658.1"/>
    <property type="molecule type" value="Genomic_DNA"/>
</dbReference>
<proteinExistence type="predicted"/>
<organism evidence="1">
    <name type="scientific">marine metagenome</name>
    <dbReference type="NCBI Taxonomy" id="408172"/>
    <lineage>
        <taxon>unclassified sequences</taxon>
        <taxon>metagenomes</taxon>
        <taxon>ecological metagenomes</taxon>
    </lineage>
</organism>
<dbReference type="AlphaFoldDB" id="A0A382DW95"/>
<reference evidence="1" key="1">
    <citation type="submission" date="2018-05" db="EMBL/GenBank/DDBJ databases">
        <authorList>
            <person name="Lanie J.A."/>
            <person name="Ng W.-L."/>
            <person name="Kazmierczak K.M."/>
            <person name="Andrzejewski T.M."/>
            <person name="Davidsen T.M."/>
            <person name="Wayne K.J."/>
            <person name="Tettelin H."/>
            <person name="Glass J.I."/>
            <person name="Rusch D."/>
            <person name="Podicherti R."/>
            <person name="Tsui H.-C.T."/>
            <person name="Winkler M.E."/>
        </authorList>
    </citation>
    <scope>NUCLEOTIDE SEQUENCE</scope>
</reference>
<evidence type="ECO:0000313" key="1">
    <source>
        <dbReference type="EMBL" id="SVB42658.1"/>
    </source>
</evidence>
<protein>
    <submittedName>
        <fullName evidence="1">Uncharacterized protein</fullName>
    </submittedName>
</protein>
<gene>
    <name evidence="1" type="ORF">METZ01_LOCUS195512</name>
</gene>
<sequence length="134" mass="14527">MALLTKHGSDLPTRALLLCDKGELGRIPSDDVIGRIEDMGLEGRIEPIPEMNDLLDEDFAYSPEDGDVINSRPGSGIHLGLIMNCLTESLKVGNSIRFYLADISADGTSMAFSIVVLNAEAVDPPIDTVEHKFE</sequence>
<accession>A0A382DW95</accession>
<name>A0A382DW95_9ZZZZ</name>